<evidence type="ECO:0000256" key="1">
    <source>
        <dbReference type="SAM" id="MobiDB-lite"/>
    </source>
</evidence>
<comment type="caution">
    <text evidence="2">The sequence shown here is derived from an EMBL/GenBank/DDBJ whole genome shotgun (WGS) entry which is preliminary data.</text>
</comment>
<accession>A0A5B0PAX0</accession>
<gene>
    <name evidence="2" type="ORF">PGT21_029693</name>
</gene>
<feature type="region of interest" description="Disordered" evidence="1">
    <location>
        <begin position="1"/>
        <end position="24"/>
    </location>
</feature>
<feature type="compositionally biased region" description="Polar residues" evidence="1">
    <location>
        <begin position="11"/>
        <end position="24"/>
    </location>
</feature>
<evidence type="ECO:0000313" key="3">
    <source>
        <dbReference type="Proteomes" id="UP000324748"/>
    </source>
</evidence>
<sequence length="79" mass="8674">MSPGYDAHLRLNSSKSARSTPTTPSPYATLGLFSDLVGQRLHFSNLDEVTSLTRSNFVAFNLCSPLVDNTETISLWQTP</sequence>
<protein>
    <submittedName>
        <fullName evidence="2">Uncharacterized protein</fullName>
    </submittedName>
</protein>
<dbReference type="AlphaFoldDB" id="A0A5B0PAX0"/>
<dbReference type="Proteomes" id="UP000324748">
    <property type="component" value="Unassembled WGS sequence"/>
</dbReference>
<reference evidence="2 3" key="1">
    <citation type="submission" date="2019-05" db="EMBL/GenBank/DDBJ databases">
        <title>Emergence of the Ug99 lineage of the wheat stem rust pathogen through somatic hybridization.</title>
        <authorList>
            <person name="Li F."/>
            <person name="Upadhyaya N.M."/>
            <person name="Sperschneider J."/>
            <person name="Matny O."/>
            <person name="Nguyen-Phuc H."/>
            <person name="Mago R."/>
            <person name="Raley C."/>
            <person name="Miller M.E."/>
            <person name="Silverstein K.A.T."/>
            <person name="Henningsen E."/>
            <person name="Hirsch C.D."/>
            <person name="Visser B."/>
            <person name="Pretorius Z.A."/>
            <person name="Steffenson B.J."/>
            <person name="Schwessinger B."/>
            <person name="Dodds P.N."/>
            <person name="Figueroa M."/>
        </authorList>
    </citation>
    <scope>NUCLEOTIDE SEQUENCE [LARGE SCALE GENOMIC DNA]</scope>
    <source>
        <strain evidence="2">21-0</strain>
    </source>
</reference>
<name>A0A5B0PAX0_PUCGR</name>
<proteinExistence type="predicted"/>
<evidence type="ECO:0000313" key="2">
    <source>
        <dbReference type="EMBL" id="KAA1098166.1"/>
    </source>
</evidence>
<organism evidence="2 3">
    <name type="scientific">Puccinia graminis f. sp. tritici</name>
    <dbReference type="NCBI Taxonomy" id="56615"/>
    <lineage>
        <taxon>Eukaryota</taxon>
        <taxon>Fungi</taxon>
        <taxon>Dikarya</taxon>
        <taxon>Basidiomycota</taxon>
        <taxon>Pucciniomycotina</taxon>
        <taxon>Pucciniomycetes</taxon>
        <taxon>Pucciniales</taxon>
        <taxon>Pucciniaceae</taxon>
        <taxon>Puccinia</taxon>
    </lineage>
</organism>
<keyword evidence="3" id="KW-1185">Reference proteome</keyword>
<dbReference type="EMBL" id="VSWC01000066">
    <property type="protein sequence ID" value="KAA1098166.1"/>
    <property type="molecule type" value="Genomic_DNA"/>
</dbReference>